<evidence type="ECO:0000313" key="1">
    <source>
        <dbReference type="EMBL" id="PPE73073.1"/>
    </source>
</evidence>
<dbReference type="EMBL" id="PSNW01000008">
    <property type="protein sequence ID" value="PPE73073.1"/>
    <property type="molecule type" value="Genomic_DNA"/>
</dbReference>
<protein>
    <submittedName>
        <fullName evidence="1">Uncharacterized protein</fullName>
    </submittedName>
</protein>
<comment type="caution">
    <text evidence="1">The sequence shown here is derived from an EMBL/GenBank/DDBJ whole genome shotgun (WGS) entry which is preliminary data.</text>
</comment>
<proteinExistence type="predicted"/>
<dbReference type="Proteomes" id="UP000238220">
    <property type="component" value="Unassembled WGS sequence"/>
</dbReference>
<gene>
    <name evidence="1" type="ORF">C3942_14710</name>
</gene>
<name>A0A2S5TDK1_9GAMM</name>
<sequence length="116" mass="12296">MGLDFIRKRAGSFKKAWLRGSEELARNDLLTRHPECQSRTVVADLGDECGASVGQRVVLEAAGGRLLLYRGHARIGAIARPPADLASAIASNGGVALGEITQLNHFSGTADVCVLR</sequence>
<dbReference type="AlphaFoldDB" id="A0A2S5TDK1"/>
<evidence type="ECO:0000313" key="2">
    <source>
        <dbReference type="Proteomes" id="UP000238220"/>
    </source>
</evidence>
<reference evidence="1 2" key="1">
    <citation type="submission" date="2018-02" db="EMBL/GenBank/DDBJ databases">
        <title>Genome sequencing of Solimonas sp. HR-BB.</title>
        <authorList>
            <person name="Lee Y."/>
            <person name="Jeon C.O."/>
        </authorList>
    </citation>
    <scope>NUCLEOTIDE SEQUENCE [LARGE SCALE GENOMIC DNA]</scope>
    <source>
        <strain evidence="1 2">HR-BB</strain>
    </source>
</reference>
<keyword evidence="2" id="KW-1185">Reference proteome</keyword>
<accession>A0A2S5TDK1</accession>
<organism evidence="1 2">
    <name type="scientific">Solimonas fluminis</name>
    <dbReference type="NCBI Taxonomy" id="2086571"/>
    <lineage>
        <taxon>Bacteria</taxon>
        <taxon>Pseudomonadati</taxon>
        <taxon>Pseudomonadota</taxon>
        <taxon>Gammaproteobacteria</taxon>
        <taxon>Nevskiales</taxon>
        <taxon>Nevskiaceae</taxon>
        <taxon>Solimonas</taxon>
    </lineage>
</organism>